<dbReference type="Pfam" id="PF09471">
    <property type="entry name" value="Peptidase_M64"/>
    <property type="match status" value="2"/>
</dbReference>
<dbReference type="GO" id="GO:0008237">
    <property type="term" value="F:metallopeptidase activity"/>
    <property type="evidence" value="ECO:0007669"/>
    <property type="project" value="InterPro"/>
</dbReference>
<dbReference type="InterPro" id="IPR024079">
    <property type="entry name" value="MetalloPept_cat_dom_sf"/>
</dbReference>
<proteinExistence type="predicted"/>
<sequence length="463" mass="53220">MEYKEVIPMIRFFIICSIFLISHLACANPYWDRYKVPRDSHYPNLKFHQVNPDSLKIVRENTGIDVLRIQTDWIEETDSYQIGMLIIEPSGTPALLSRSIHKPQWGSYLGVLKNRVGGEAVYFDAIGTGKEYRKLARAINLRFPVPSHDMVFELYAENPQTGFMEKVVEKNIIVSELTRENRHFNDLEVRQLLPAVKTPSLRVNIYAEGYAQNEKAKFWKRAIKTVQALQSQQFPGLEYMDFYGVFNPSPKRLGVAEDLGLPVPEFDSFLGLYYPYWDNFGRWYHIVYPTRENKFRQGLASAPYDYPIVLVNNSQYWGVGNYKSHTAIPADNSTYFTYILIHELGHFFGLNEEYEGGGRTELEFAPEMEEPWSQNITFLTIPGYSGLKWNELVNPQISIPTPYSDWHPTPPQYGAYRGGYGDSPSYQGASHKPGLNCVMESHASFCDICQKGIMDVIRFDLGT</sequence>
<name>A0A2S6F006_LEGPN</name>
<dbReference type="AlphaFoldDB" id="A0A2S6F006"/>
<dbReference type="Proteomes" id="UP000239239">
    <property type="component" value="Unassembled WGS sequence"/>
</dbReference>
<organism evidence="1 2">
    <name type="scientific">Legionella pneumophila</name>
    <dbReference type="NCBI Taxonomy" id="446"/>
    <lineage>
        <taxon>Bacteria</taxon>
        <taxon>Pseudomonadati</taxon>
        <taxon>Pseudomonadota</taxon>
        <taxon>Gammaproteobacteria</taxon>
        <taxon>Legionellales</taxon>
        <taxon>Legionellaceae</taxon>
        <taxon>Legionella</taxon>
    </lineage>
</organism>
<evidence type="ECO:0000313" key="2">
    <source>
        <dbReference type="Proteomes" id="UP000239239"/>
    </source>
</evidence>
<gene>
    <name evidence="1" type="ORF">C3928_08415</name>
</gene>
<dbReference type="SUPFAM" id="SSF55486">
    <property type="entry name" value="Metalloproteases ('zincins'), catalytic domain"/>
    <property type="match status" value="1"/>
</dbReference>
<protein>
    <submittedName>
        <fullName evidence="1">Uncharacterized protein</fullName>
    </submittedName>
</protein>
<dbReference type="InterPro" id="IPR019026">
    <property type="entry name" value="Peptidase_M64_IgA"/>
</dbReference>
<comment type="caution">
    <text evidence="1">The sequence shown here is derived from an EMBL/GenBank/DDBJ whole genome shotgun (WGS) entry which is preliminary data.</text>
</comment>
<dbReference type="Gene3D" id="3.40.390.10">
    <property type="entry name" value="Collagenase (Catalytic Domain)"/>
    <property type="match status" value="1"/>
</dbReference>
<evidence type="ECO:0000313" key="1">
    <source>
        <dbReference type="EMBL" id="PPK30777.1"/>
    </source>
</evidence>
<accession>A0A2S6F006</accession>
<dbReference type="RefSeq" id="WP_080272019.1">
    <property type="nucleotide sequence ID" value="NZ_CP017601.1"/>
</dbReference>
<dbReference type="EMBL" id="PQWY01000011">
    <property type="protein sequence ID" value="PPK30777.1"/>
    <property type="molecule type" value="Genomic_DNA"/>
</dbReference>
<reference evidence="1 2" key="1">
    <citation type="submission" date="2018-02" db="EMBL/GenBank/DDBJ databases">
        <title>Draft genome sequences of four Legionella pneumophila clinical strains isolated in Ontario.</title>
        <authorList>
            <person name="Fortuna A."/>
            <person name="Ramnarine R."/>
            <person name="Li A."/>
            <person name="Frantz C."/>
            <person name="Mallo G."/>
        </authorList>
    </citation>
    <scope>NUCLEOTIDE SEQUENCE [LARGE SCALE GENOMIC DNA]</scope>
    <source>
        <strain evidence="1 2">LG61</strain>
    </source>
</reference>
<dbReference type="OrthoDB" id="5634037at2"/>